<dbReference type="STRING" id="1050174.CEPID_04180"/>
<dbReference type="PANTHER" id="PTHR38445:SF9">
    <property type="entry name" value="HTH-TYPE TRANSCRIPTIONAL REPRESSOR YTRA"/>
    <property type="match status" value="1"/>
</dbReference>
<reference evidence="5 6" key="1">
    <citation type="submission" date="2015-05" db="EMBL/GenBank/DDBJ databases">
        <title>Complete genome sequence of Corynebacterium epidermidicanis DSM 45586, isolated from the skin of a dog suffering from pruritus.</title>
        <authorList>
            <person name="Ruckert C."/>
            <person name="Albersmeier A."/>
            <person name="Winkler A."/>
            <person name="Tauch A."/>
        </authorList>
    </citation>
    <scope>NUCLEOTIDE SEQUENCE [LARGE SCALE GENOMIC DNA]</scope>
    <source>
        <strain evidence="5 6">DSM 45586</strain>
    </source>
</reference>
<dbReference type="PROSITE" id="PS50949">
    <property type="entry name" value="HTH_GNTR"/>
    <property type="match status" value="1"/>
</dbReference>
<evidence type="ECO:0000256" key="1">
    <source>
        <dbReference type="ARBA" id="ARBA00023015"/>
    </source>
</evidence>
<dbReference type="Proteomes" id="UP000035368">
    <property type="component" value="Chromosome"/>
</dbReference>
<evidence type="ECO:0000313" key="6">
    <source>
        <dbReference type="Proteomes" id="UP000035368"/>
    </source>
</evidence>
<dbReference type="GO" id="GO:0003700">
    <property type="term" value="F:DNA-binding transcription factor activity"/>
    <property type="evidence" value="ECO:0007669"/>
    <property type="project" value="InterPro"/>
</dbReference>
<dbReference type="Gene3D" id="1.10.10.10">
    <property type="entry name" value="Winged helix-like DNA-binding domain superfamily/Winged helix DNA-binding domain"/>
    <property type="match status" value="1"/>
</dbReference>
<sequence>MQLDPNSPIPLFQQLHDEIIADIARGKLPRGTKLNSVRKVAANFGINPATVKKAYDLLQSEGIVATHGRSGTVVVMEGTQSLQDELVALVLRAHAQGVSTAQLHDMLDAATSAAFVEKG</sequence>
<accession>A0A0G3GNJ2</accession>
<keyword evidence="2" id="KW-0238">DNA-binding</keyword>
<dbReference type="EMBL" id="CP011541">
    <property type="protein sequence ID" value="AKK02709.1"/>
    <property type="molecule type" value="Genomic_DNA"/>
</dbReference>
<feature type="domain" description="HTH gntR-type" evidence="4">
    <location>
        <begin position="9"/>
        <end position="77"/>
    </location>
</feature>
<proteinExistence type="predicted"/>
<organism evidence="5 6">
    <name type="scientific">Corynebacterium epidermidicanis</name>
    <dbReference type="NCBI Taxonomy" id="1050174"/>
    <lineage>
        <taxon>Bacteria</taxon>
        <taxon>Bacillati</taxon>
        <taxon>Actinomycetota</taxon>
        <taxon>Actinomycetes</taxon>
        <taxon>Mycobacteriales</taxon>
        <taxon>Corynebacteriaceae</taxon>
        <taxon>Corynebacterium</taxon>
    </lineage>
</organism>
<dbReference type="GO" id="GO:0003677">
    <property type="term" value="F:DNA binding"/>
    <property type="evidence" value="ECO:0007669"/>
    <property type="project" value="UniProtKB-KW"/>
</dbReference>
<keyword evidence="6" id="KW-1185">Reference proteome</keyword>
<evidence type="ECO:0000256" key="3">
    <source>
        <dbReference type="ARBA" id="ARBA00023163"/>
    </source>
</evidence>
<dbReference type="RefSeq" id="WP_052843365.1">
    <property type="nucleotide sequence ID" value="NZ_CP011541.1"/>
</dbReference>
<dbReference type="PANTHER" id="PTHR38445">
    <property type="entry name" value="HTH-TYPE TRANSCRIPTIONAL REPRESSOR YTRA"/>
    <property type="match status" value="1"/>
</dbReference>
<dbReference type="SMART" id="SM00345">
    <property type="entry name" value="HTH_GNTR"/>
    <property type="match status" value="1"/>
</dbReference>
<keyword evidence="3" id="KW-0804">Transcription</keyword>
<dbReference type="SUPFAM" id="SSF46785">
    <property type="entry name" value="Winged helix' DNA-binding domain"/>
    <property type="match status" value="1"/>
</dbReference>
<dbReference type="InterPro" id="IPR000524">
    <property type="entry name" value="Tscrpt_reg_HTH_GntR"/>
</dbReference>
<gene>
    <name evidence="5" type="ORF">CEPID_04180</name>
</gene>
<dbReference type="AlphaFoldDB" id="A0A0G3GNJ2"/>
<dbReference type="CDD" id="cd07377">
    <property type="entry name" value="WHTH_GntR"/>
    <property type="match status" value="1"/>
</dbReference>
<protein>
    <submittedName>
        <fullName evidence="5">Putative transcriptional regulator</fullName>
    </submittedName>
</protein>
<evidence type="ECO:0000256" key="2">
    <source>
        <dbReference type="ARBA" id="ARBA00023125"/>
    </source>
</evidence>
<dbReference type="Pfam" id="PF00392">
    <property type="entry name" value="GntR"/>
    <property type="match status" value="1"/>
</dbReference>
<evidence type="ECO:0000313" key="5">
    <source>
        <dbReference type="EMBL" id="AKK02709.1"/>
    </source>
</evidence>
<name>A0A0G3GNJ2_9CORY</name>
<dbReference type="KEGG" id="cei:CEPID_04180"/>
<dbReference type="PATRIC" id="fig|1050174.4.peg.848"/>
<keyword evidence="1" id="KW-0805">Transcription regulation</keyword>
<dbReference type="InterPro" id="IPR036390">
    <property type="entry name" value="WH_DNA-bd_sf"/>
</dbReference>
<evidence type="ECO:0000259" key="4">
    <source>
        <dbReference type="PROSITE" id="PS50949"/>
    </source>
</evidence>
<dbReference type="InterPro" id="IPR036388">
    <property type="entry name" value="WH-like_DNA-bd_sf"/>
</dbReference>